<dbReference type="InterPro" id="IPR016187">
    <property type="entry name" value="CTDL_fold"/>
</dbReference>
<evidence type="ECO:0000313" key="7">
    <source>
        <dbReference type="Proteomes" id="UP001629214"/>
    </source>
</evidence>
<keyword evidence="2" id="KW-0408">Iron</keyword>
<evidence type="ECO:0000256" key="1">
    <source>
        <dbReference type="ARBA" id="ARBA00023002"/>
    </source>
</evidence>
<dbReference type="NCBIfam" id="TIGR03440">
    <property type="entry name" value="egtB_TIGR03440"/>
    <property type="match status" value="1"/>
</dbReference>
<evidence type="ECO:0000256" key="2">
    <source>
        <dbReference type="ARBA" id="ARBA00023004"/>
    </source>
</evidence>
<dbReference type="PANTHER" id="PTHR23150:SF36">
    <property type="entry name" value="HERCYNINE OXYGENASE"/>
    <property type="match status" value="1"/>
</dbReference>
<dbReference type="Proteomes" id="UP001629214">
    <property type="component" value="Unassembled WGS sequence"/>
</dbReference>
<gene>
    <name evidence="6" type="primary">egtB</name>
    <name evidence="6" type="ORF">PQR63_10385</name>
</gene>
<dbReference type="SUPFAM" id="SSF56436">
    <property type="entry name" value="C-type lectin-like"/>
    <property type="match status" value="1"/>
</dbReference>
<evidence type="ECO:0000313" key="6">
    <source>
        <dbReference type="EMBL" id="MFL9878793.1"/>
    </source>
</evidence>
<dbReference type="InterPro" id="IPR005532">
    <property type="entry name" value="SUMF_dom"/>
</dbReference>
<evidence type="ECO:0000259" key="4">
    <source>
        <dbReference type="Pfam" id="PF03781"/>
    </source>
</evidence>
<proteinExistence type="predicted"/>
<dbReference type="Pfam" id="PF12867">
    <property type="entry name" value="DinB_2"/>
    <property type="match status" value="1"/>
</dbReference>
<keyword evidence="7" id="KW-1185">Reference proteome</keyword>
<keyword evidence="1" id="KW-0560">Oxidoreductase</keyword>
<feature type="domain" description="Sulfatase-modifying factor enzyme-like" evidence="4">
    <location>
        <begin position="189"/>
        <end position="320"/>
    </location>
</feature>
<reference evidence="6 7" key="1">
    <citation type="journal article" date="2024" name="Chem. Sci.">
        <title>Discovery of megapolipeptins by genome mining of a Burkholderiales bacteria collection.</title>
        <authorList>
            <person name="Paulo B.S."/>
            <person name="Recchia M.J.J."/>
            <person name="Lee S."/>
            <person name="Fergusson C.H."/>
            <person name="Romanowski S.B."/>
            <person name="Hernandez A."/>
            <person name="Krull N."/>
            <person name="Liu D.Y."/>
            <person name="Cavanagh H."/>
            <person name="Bos A."/>
            <person name="Gray C.A."/>
            <person name="Murphy B.T."/>
            <person name="Linington R.G."/>
            <person name="Eustaquio A.S."/>
        </authorList>
    </citation>
    <scope>NUCLEOTIDE SEQUENCE [LARGE SCALE GENOMIC DNA]</scope>
    <source>
        <strain evidence="6 7">RL21-008-BIB-B</strain>
    </source>
</reference>
<sequence>MHNETAALAATNAAIVDDFLRTREYSMILATPLSDEDCSAQSMPDASPVKWHLAHTSWFFETFILESYEPDFSPFHPAFRVLFNSYYEGVGDKHPRPQRGMLTRPSLAEIRAYRSNIDLRMQALLLSDVCDENCLRLLELGMQHEQQHQELMLTDVKHLLSLNPLKPAYLPRALQAMPVQTELEWNTFDAGVVEIGYRHGGFCFDNELPSHRQFVEAFAIGSRLISNIEYLMFVEQGGYDNPAYWLSAGWDWRSSNGIKHPLYWHRQDDGGWQEFTLHGMLPLDPHAAMLHLSYYEADAYARWAGARLPTEAEWEYAAGALGNEGRQFFGTAWQWTSSSYAPYPGYAIPDGAVGEYNGKFMVNQYVLRGSSGATPLGHSRVSYRNFFPATACWQYSGIRLARSL</sequence>
<dbReference type="Gene3D" id="3.90.1580.10">
    <property type="entry name" value="paralog of FGE (formylglycine-generating enzyme)"/>
    <property type="match status" value="2"/>
</dbReference>
<comment type="caution">
    <text evidence="6">The sequence shown here is derived from an EMBL/GenBank/DDBJ whole genome shotgun (WGS) entry which is preliminary data.</text>
</comment>
<dbReference type="PANTHER" id="PTHR23150">
    <property type="entry name" value="SULFATASE MODIFYING FACTOR 1, 2"/>
    <property type="match status" value="1"/>
</dbReference>
<protein>
    <submittedName>
        <fullName evidence="6">Ergothioneine biosynthesis protein EgtB</fullName>
    </submittedName>
</protein>
<dbReference type="InterPro" id="IPR042095">
    <property type="entry name" value="SUMF_sf"/>
</dbReference>
<dbReference type="InterPro" id="IPR024775">
    <property type="entry name" value="DinB-like"/>
</dbReference>
<dbReference type="InterPro" id="IPR017806">
    <property type="entry name" value="EgtB"/>
</dbReference>
<feature type="domain" description="DinB-like" evidence="5">
    <location>
        <begin position="19"/>
        <end position="151"/>
    </location>
</feature>
<evidence type="ECO:0000256" key="3">
    <source>
        <dbReference type="ARBA" id="ARBA00037882"/>
    </source>
</evidence>
<dbReference type="InterPro" id="IPR051043">
    <property type="entry name" value="Sulfatase_Mod_Factor_Kinase"/>
</dbReference>
<name>A0ABW8Z901_9BURK</name>
<dbReference type="Pfam" id="PF03781">
    <property type="entry name" value="FGE-sulfatase"/>
    <property type="match status" value="1"/>
</dbReference>
<dbReference type="EMBL" id="JAQQFR010000005">
    <property type="protein sequence ID" value="MFL9878793.1"/>
    <property type="molecule type" value="Genomic_DNA"/>
</dbReference>
<dbReference type="RefSeq" id="WP_408167782.1">
    <property type="nucleotide sequence ID" value="NZ_JAQQFR010000005.1"/>
</dbReference>
<accession>A0ABW8Z901</accession>
<comment type="pathway">
    <text evidence="3">Amino-acid biosynthesis; ergothioneine biosynthesis.</text>
</comment>
<evidence type="ECO:0000259" key="5">
    <source>
        <dbReference type="Pfam" id="PF12867"/>
    </source>
</evidence>
<organism evidence="6 7">
    <name type="scientific">Herbaspirillum rhizosphaerae</name>
    <dbReference type="NCBI Taxonomy" id="346179"/>
    <lineage>
        <taxon>Bacteria</taxon>
        <taxon>Pseudomonadati</taxon>
        <taxon>Pseudomonadota</taxon>
        <taxon>Betaproteobacteria</taxon>
        <taxon>Burkholderiales</taxon>
        <taxon>Oxalobacteraceae</taxon>
        <taxon>Herbaspirillum</taxon>
    </lineage>
</organism>